<proteinExistence type="predicted"/>
<dbReference type="SMART" id="SM00312">
    <property type="entry name" value="PX"/>
    <property type="match status" value="1"/>
</dbReference>
<evidence type="ECO:0000259" key="2">
    <source>
        <dbReference type="PROSITE" id="PS50195"/>
    </source>
</evidence>
<evidence type="ECO:0000313" key="3">
    <source>
        <dbReference type="Proteomes" id="UP000515163"/>
    </source>
</evidence>
<dbReference type="PROSITE" id="PS50195">
    <property type="entry name" value="PX"/>
    <property type="match status" value="1"/>
</dbReference>
<accession>A0A6P8IX96</accession>
<dbReference type="KEGG" id="aten:116304988"/>
<dbReference type="PANTHER" id="PTHR15706:SF27">
    <property type="entry name" value="PX DOMAIN-CONTAINING PROTEIN"/>
    <property type="match status" value="1"/>
</dbReference>
<sequence>MKLAKNAVSIRSLPGHEIKMELRLPIDEKESATTLLYVVTANFVAIKERTKDKKKQYVFVFNVDWSDGTSSVVWRSYSEFFDLQCRLLDSFPEEAGSKRRARIIPYLPGRQIFKKSDSHLAEERRPHLIKYTNEILMLPKNISQGPIVVSFFHKRKGDPVCFNQFPSKLNTKLEFQLWTSPTKEEIQQPETNEVNDSENQDGHDAFGQVNLSYERSLSVGNRNYIKKDS</sequence>
<dbReference type="InterPro" id="IPR036871">
    <property type="entry name" value="PX_dom_sf"/>
</dbReference>
<dbReference type="AlphaFoldDB" id="A0A6P8IX96"/>
<dbReference type="InterPro" id="IPR051228">
    <property type="entry name" value="NADPH_Oxidase/PX-Domain"/>
</dbReference>
<organism evidence="3 4">
    <name type="scientific">Actinia tenebrosa</name>
    <name type="common">Australian red waratah sea anemone</name>
    <dbReference type="NCBI Taxonomy" id="6105"/>
    <lineage>
        <taxon>Eukaryota</taxon>
        <taxon>Metazoa</taxon>
        <taxon>Cnidaria</taxon>
        <taxon>Anthozoa</taxon>
        <taxon>Hexacorallia</taxon>
        <taxon>Actiniaria</taxon>
        <taxon>Actiniidae</taxon>
        <taxon>Actinia</taxon>
    </lineage>
</organism>
<dbReference type="RefSeq" id="XP_031570663.1">
    <property type="nucleotide sequence ID" value="XM_031714803.1"/>
</dbReference>
<name>A0A6P8IX96_ACTTE</name>
<feature type="domain" description="PX" evidence="2">
    <location>
        <begin position="37"/>
        <end position="159"/>
    </location>
</feature>
<dbReference type="GO" id="GO:0035091">
    <property type="term" value="F:phosphatidylinositol binding"/>
    <property type="evidence" value="ECO:0007669"/>
    <property type="project" value="InterPro"/>
</dbReference>
<dbReference type="Proteomes" id="UP000515163">
    <property type="component" value="Unplaced"/>
</dbReference>
<keyword evidence="3" id="KW-1185">Reference proteome</keyword>
<dbReference type="InterPro" id="IPR001683">
    <property type="entry name" value="PX_dom"/>
</dbReference>
<gene>
    <name evidence="4" type="primary">LOC116304988</name>
</gene>
<dbReference type="OrthoDB" id="5982329at2759"/>
<evidence type="ECO:0000313" key="4">
    <source>
        <dbReference type="RefSeq" id="XP_031570663.1"/>
    </source>
</evidence>
<dbReference type="GO" id="GO:0016176">
    <property type="term" value="F:superoxide-generating NADPH oxidase activator activity"/>
    <property type="evidence" value="ECO:0007669"/>
    <property type="project" value="TreeGrafter"/>
</dbReference>
<dbReference type="GO" id="GO:0042554">
    <property type="term" value="P:superoxide anion generation"/>
    <property type="evidence" value="ECO:0007669"/>
    <property type="project" value="TreeGrafter"/>
</dbReference>
<dbReference type="Pfam" id="PF00787">
    <property type="entry name" value="PX"/>
    <property type="match status" value="1"/>
</dbReference>
<dbReference type="Gene3D" id="3.30.1520.10">
    <property type="entry name" value="Phox-like domain"/>
    <property type="match status" value="1"/>
</dbReference>
<reference evidence="4" key="1">
    <citation type="submission" date="2025-08" db="UniProtKB">
        <authorList>
            <consortium name="RefSeq"/>
        </authorList>
    </citation>
    <scope>IDENTIFICATION</scope>
    <source>
        <tissue evidence="4">Tentacle</tissue>
    </source>
</reference>
<protein>
    <submittedName>
        <fullName evidence="4">SH3 and PX domain-containing protein 2A-like</fullName>
    </submittedName>
</protein>
<dbReference type="SUPFAM" id="SSF64268">
    <property type="entry name" value="PX domain"/>
    <property type="match status" value="1"/>
</dbReference>
<evidence type="ECO:0000256" key="1">
    <source>
        <dbReference type="SAM" id="MobiDB-lite"/>
    </source>
</evidence>
<feature type="region of interest" description="Disordered" evidence="1">
    <location>
        <begin position="180"/>
        <end position="207"/>
    </location>
</feature>
<dbReference type="PANTHER" id="PTHR15706">
    <property type="entry name" value="SH3 MULTIPLE DOMAIN"/>
    <property type="match status" value="1"/>
</dbReference>
<dbReference type="GO" id="GO:0005737">
    <property type="term" value="C:cytoplasm"/>
    <property type="evidence" value="ECO:0007669"/>
    <property type="project" value="TreeGrafter"/>
</dbReference>
<dbReference type="InParanoid" id="A0A6P8IX96"/>
<dbReference type="GeneID" id="116304988"/>